<evidence type="ECO:0000256" key="6">
    <source>
        <dbReference type="ARBA" id="ARBA00022729"/>
    </source>
</evidence>
<organism evidence="16 17">
    <name type="scientific">Denitromonas halophila</name>
    <dbReference type="NCBI Taxonomy" id="1629404"/>
    <lineage>
        <taxon>Bacteria</taxon>
        <taxon>Pseudomonadati</taxon>
        <taxon>Pseudomonadota</taxon>
        <taxon>Betaproteobacteria</taxon>
        <taxon>Rhodocyclales</taxon>
        <taxon>Zoogloeaceae</taxon>
        <taxon>Denitromonas</taxon>
    </lineage>
</organism>
<dbReference type="OrthoDB" id="183532at2"/>
<dbReference type="SUPFAM" id="SSF56935">
    <property type="entry name" value="Porins"/>
    <property type="match status" value="1"/>
</dbReference>
<evidence type="ECO:0000313" key="16">
    <source>
        <dbReference type="EMBL" id="TVO51902.1"/>
    </source>
</evidence>
<evidence type="ECO:0000256" key="3">
    <source>
        <dbReference type="ARBA" id="ARBA00022448"/>
    </source>
</evidence>
<reference evidence="16 17" key="1">
    <citation type="submission" date="2019-07" db="EMBL/GenBank/DDBJ databases">
        <title>The pathways for chlorine oxyanion respiration interact through the shared metabolite chlorate.</title>
        <authorList>
            <person name="Barnum T.P."/>
            <person name="Cheng Y."/>
            <person name="Hill K.A."/>
            <person name="Lucas L.N."/>
            <person name="Carlson H.K."/>
            <person name="Coates J.D."/>
        </authorList>
    </citation>
    <scope>NUCLEOTIDE SEQUENCE [LARGE SCALE GENOMIC DNA]</scope>
    <source>
        <strain evidence="16 17">SFB-3</strain>
    </source>
</reference>
<gene>
    <name evidence="16" type="ORF">FHP91_18555</name>
</gene>
<dbReference type="Pfam" id="PF07715">
    <property type="entry name" value="Plug"/>
    <property type="match status" value="1"/>
</dbReference>
<dbReference type="Pfam" id="PF00593">
    <property type="entry name" value="TonB_dep_Rec_b-barrel"/>
    <property type="match status" value="1"/>
</dbReference>
<sequence>MTLRPYVLTVILACQATAFAQTDPMDFSLGELVAQEVISVARKRQDIGDVAAAVHVVSSEDIARMGVTTLPDALRLVPGVQVAAIGNNRWAVGVRGFNGRFTNSLLVMVDGRTVYSPLFSGTFWEALDIPLAEVDRIEVIRGPGASIWGANAVNGIVNVITKWARATQGDAARITTGSEDRALVYVRHGGTLEDGHYRVSYQGRSRDDSRQINGGQGEDSWQTQRLGLRLEKFLGDTGELSVVGEVYRNNSRDLWNVPDITSPTLLRATRFVQRDEGAGLTVRLNRPLDNGREWALQGSFQYVDAQVGNFLSELRRSVDLDGQYRFSAGAHDLIVGAGMRYHDQEVVGRGFFQVDEPEQQFGLVSAFVHDEITLIPDALTLTAGLKFEHHSWTGNEWQPNLRLAWQVAPSHLVWGAVSEASRTPARVEYDMQYASQVISASPPTRIVFRSADTLAAERVRSYELGYRGQPTETTHVDVTAFVMRYRNLRNVSNAGVYASGGWFIVDAPLSFDGHGTVTGVEAAIDWQPSTRWRMRVSYSHLDTQTESAGNSLTDAAAEFYMQRVPSDQFSAHVTWKPYAGHAMDMVVRHVGALVNRDPGATAIKSYTELDLQYGWRVSPKLTLAVTGRNLLNARHAEFGRLYMPSPTHEIERSVHFTAQWALD</sequence>
<evidence type="ECO:0000256" key="9">
    <source>
        <dbReference type="ARBA" id="ARBA00023170"/>
    </source>
</evidence>
<keyword evidence="3 11" id="KW-0813">Transport</keyword>
<accession>A0A557QG73</accession>
<proteinExistence type="inferred from homology"/>
<feature type="chain" id="PRO_5021785863" evidence="13">
    <location>
        <begin position="21"/>
        <end position="663"/>
    </location>
</feature>
<keyword evidence="17" id="KW-1185">Reference proteome</keyword>
<dbReference type="EMBL" id="VMNK01000018">
    <property type="protein sequence ID" value="TVO51902.1"/>
    <property type="molecule type" value="Genomic_DNA"/>
</dbReference>
<dbReference type="Proteomes" id="UP000319502">
    <property type="component" value="Unassembled WGS sequence"/>
</dbReference>
<keyword evidence="5 11" id="KW-0812">Transmembrane</keyword>
<evidence type="ECO:0000256" key="12">
    <source>
        <dbReference type="RuleBase" id="RU003357"/>
    </source>
</evidence>
<dbReference type="PANTHER" id="PTHR30069">
    <property type="entry name" value="TONB-DEPENDENT OUTER MEMBRANE RECEPTOR"/>
    <property type="match status" value="1"/>
</dbReference>
<feature type="domain" description="TonB-dependent receptor plug" evidence="15">
    <location>
        <begin position="49"/>
        <end position="156"/>
    </location>
</feature>
<dbReference type="GO" id="GO:0009279">
    <property type="term" value="C:cell outer membrane"/>
    <property type="evidence" value="ECO:0007669"/>
    <property type="project" value="UniProtKB-SubCell"/>
</dbReference>
<dbReference type="InterPro" id="IPR036942">
    <property type="entry name" value="Beta-barrel_TonB_sf"/>
</dbReference>
<evidence type="ECO:0000256" key="8">
    <source>
        <dbReference type="ARBA" id="ARBA00023136"/>
    </source>
</evidence>
<dbReference type="AlphaFoldDB" id="A0A557QG73"/>
<dbReference type="Gene3D" id="2.170.130.10">
    <property type="entry name" value="TonB-dependent receptor, plug domain"/>
    <property type="match status" value="1"/>
</dbReference>
<dbReference type="InterPro" id="IPR000531">
    <property type="entry name" value="Beta-barrel_TonB"/>
</dbReference>
<dbReference type="InterPro" id="IPR039426">
    <property type="entry name" value="TonB-dep_rcpt-like"/>
</dbReference>
<evidence type="ECO:0000313" key="17">
    <source>
        <dbReference type="Proteomes" id="UP000319502"/>
    </source>
</evidence>
<comment type="subcellular location">
    <subcellularLocation>
        <location evidence="1 11">Cell outer membrane</location>
        <topology evidence="1 11">Multi-pass membrane protein</topology>
    </subcellularLocation>
</comment>
<dbReference type="InterPro" id="IPR012910">
    <property type="entry name" value="Plug_dom"/>
</dbReference>
<dbReference type="Gene3D" id="2.40.170.20">
    <property type="entry name" value="TonB-dependent receptor, beta-barrel domain"/>
    <property type="match status" value="1"/>
</dbReference>
<feature type="domain" description="TonB-dependent receptor-like beta-barrel" evidence="14">
    <location>
        <begin position="202"/>
        <end position="630"/>
    </location>
</feature>
<feature type="signal peptide" evidence="13">
    <location>
        <begin position="1"/>
        <end position="20"/>
    </location>
</feature>
<dbReference type="GO" id="GO:0015344">
    <property type="term" value="F:siderophore uptake transmembrane transporter activity"/>
    <property type="evidence" value="ECO:0007669"/>
    <property type="project" value="TreeGrafter"/>
</dbReference>
<evidence type="ECO:0000256" key="10">
    <source>
        <dbReference type="ARBA" id="ARBA00023237"/>
    </source>
</evidence>
<evidence type="ECO:0000259" key="15">
    <source>
        <dbReference type="Pfam" id="PF07715"/>
    </source>
</evidence>
<evidence type="ECO:0000256" key="13">
    <source>
        <dbReference type="SAM" id="SignalP"/>
    </source>
</evidence>
<keyword evidence="8 11" id="KW-0472">Membrane</keyword>
<evidence type="ECO:0000256" key="5">
    <source>
        <dbReference type="ARBA" id="ARBA00022692"/>
    </source>
</evidence>
<keyword evidence="6 13" id="KW-0732">Signal</keyword>
<keyword evidence="7 12" id="KW-0798">TonB box</keyword>
<comment type="caution">
    <text evidence="16">The sequence shown here is derived from an EMBL/GenBank/DDBJ whole genome shotgun (WGS) entry which is preliminary data.</text>
</comment>
<name>A0A557QG73_9RHOO</name>
<dbReference type="GO" id="GO:0044718">
    <property type="term" value="P:siderophore transmembrane transport"/>
    <property type="evidence" value="ECO:0007669"/>
    <property type="project" value="TreeGrafter"/>
</dbReference>
<evidence type="ECO:0000256" key="11">
    <source>
        <dbReference type="PROSITE-ProRule" id="PRU01360"/>
    </source>
</evidence>
<evidence type="ECO:0000259" key="14">
    <source>
        <dbReference type="Pfam" id="PF00593"/>
    </source>
</evidence>
<dbReference type="InterPro" id="IPR037066">
    <property type="entry name" value="Plug_dom_sf"/>
</dbReference>
<dbReference type="RefSeq" id="WP_144310993.1">
    <property type="nucleotide sequence ID" value="NZ_VMNK01000018.1"/>
</dbReference>
<evidence type="ECO:0000256" key="1">
    <source>
        <dbReference type="ARBA" id="ARBA00004571"/>
    </source>
</evidence>
<dbReference type="PANTHER" id="PTHR30069:SF29">
    <property type="entry name" value="HEMOGLOBIN AND HEMOGLOBIN-HAPTOGLOBIN-BINDING PROTEIN 1-RELATED"/>
    <property type="match status" value="1"/>
</dbReference>
<dbReference type="PROSITE" id="PS52016">
    <property type="entry name" value="TONB_DEPENDENT_REC_3"/>
    <property type="match status" value="1"/>
</dbReference>
<keyword evidence="10 11" id="KW-0998">Cell outer membrane</keyword>
<comment type="similarity">
    <text evidence="2 11 12">Belongs to the TonB-dependent receptor family.</text>
</comment>
<evidence type="ECO:0000256" key="4">
    <source>
        <dbReference type="ARBA" id="ARBA00022452"/>
    </source>
</evidence>
<keyword evidence="9 16" id="KW-0675">Receptor</keyword>
<evidence type="ECO:0000256" key="2">
    <source>
        <dbReference type="ARBA" id="ARBA00009810"/>
    </source>
</evidence>
<evidence type="ECO:0000256" key="7">
    <source>
        <dbReference type="ARBA" id="ARBA00023077"/>
    </source>
</evidence>
<protein>
    <submittedName>
        <fullName evidence="16">TonB-dependent receptor</fullName>
    </submittedName>
</protein>
<keyword evidence="4 11" id="KW-1134">Transmembrane beta strand</keyword>